<evidence type="ECO:0008006" key="4">
    <source>
        <dbReference type="Google" id="ProtNLM"/>
    </source>
</evidence>
<evidence type="ECO:0000256" key="1">
    <source>
        <dbReference type="SAM" id="MobiDB-lite"/>
    </source>
</evidence>
<proteinExistence type="predicted"/>
<dbReference type="EMBL" id="KQ980730">
    <property type="protein sequence ID" value="KYN13979.1"/>
    <property type="molecule type" value="Genomic_DNA"/>
</dbReference>
<feature type="region of interest" description="Disordered" evidence="1">
    <location>
        <begin position="1"/>
        <end position="20"/>
    </location>
</feature>
<dbReference type="Proteomes" id="UP000078492">
    <property type="component" value="Unassembled WGS sequence"/>
</dbReference>
<feature type="compositionally biased region" description="Basic and acidic residues" evidence="1">
    <location>
        <begin position="1"/>
        <end position="12"/>
    </location>
</feature>
<protein>
    <recommendedName>
        <fullName evidence="4">Reverse transcriptase domain-containing protein</fullName>
    </recommendedName>
</protein>
<name>A0A151IZ38_9HYME</name>
<gene>
    <name evidence="2" type="ORF">ALC57_13809</name>
</gene>
<evidence type="ECO:0000313" key="3">
    <source>
        <dbReference type="Proteomes" id="UP000078492"/>
    </source>
</evidence>
<accession>A0A151IZ38</accession>
<sequence>EGRENVNDEPRSGRPSTSWLDLSNAFGSIPHATTRKALLRSAVPQGLIAIWDSMYDGCTTRVRTAEGHTLRNFTPCALSLRYPLCRNTAEAQRCPAPPLESHSPSRGSAG</sequence>
<evidence type="ECO:0000313" key="2">
    <source>
        <dbReference type="EMBL" id="KYN13979.1"/>
    </source>
</evidence>
<feature type="non-terminal residue" evidence="2">
    <location>
        <position position="1"/>
    </location>
</feature>
<keyword evidence="3" id="KW-1185">Reference proteome</keyword>
<dbReference type="AlphaFoldDB" id="A0A151IZ38"/>
<organism evidence="2 3">
    <name type="scientific">Trachymyrmex cornetzi</name>
    <dbReference type="NCBI Taxonomy" id="471704"/>
    <lineage>
        <taxon>Eukaryota</taxon>
        <taxon>Metazoa</taxon>
        <taxon>Ecdysozoa</taxon>
        <taxon>Arthropoda</taxon>
        <taxon>Hexapoda</taxon>
        <taxon>Insecta</taxon>
        <taxon>Pterygota</taxon>
        <taxon>Neoptera</taxon>
        <taxon>Endopterygota</taxon>
        <taxon>Hymenoptera</taxon>
        <taxon>Apocrita</taxon>
        <taxon>Aculeata</taxon>
        <taxon>Formicoidea</taxon>
        <taxon>Formicidae</taxon>
        <taxon>Myrmicinae</taxon>
        <taxon>Trachymyrmex</taxon>
    </lineage>
</organism>
<reference evidence="2 3" key="1">
    <citation type="submission" date="2015-09" db="EMBL/GenBank/DDBJ databases">
        <title>Trachymyrmex cornetzi WGS genome.</title>
        <authorList>
            <person name="Nygaard S."/>
            <person name="Hu H."/>
            <person name="Boomsma J."/>
            <person name="Zhang G."/>
        </authorList>
    </citation>
    <scope>NUCLEOTIDE SEQUENCE [LARGE SCALE GENOMIC DNA]</scope>
    <source>
        <strain evidence="2">Tcor2-1</strain>
        <tissue evidence="2">Whole body</tissue>
    </source>
</reference>